<dbReference type="InterPro" id="IPR011006">
    <property type="entry name" value="CheY-like_superfamily"/>
</dbReference>
<sequence>MQGTGTRRPAREEKMPEMSRADYGQDRWIGTQKTESRAAAEERPRATGLPAEFTVAVIVERDDNGEFLIRELQRQRVAVRHIWPKPAQIPLQYDAIFCLLSDDLPQRIPWVPGEPSSALILVDDGKAPLNLKLVHNCAAHGMLHYPATARMIQSALMMAREHFQYERRLRGRIDKLDENLRTMRVVERAKALLIRLKNLSEEEAYNFLRKQAMEKRVTIGAIAAAVIDSHELLS</sequence>
<accession>A0A2U2DGT7</accession>
<dbReference type="SUPFAM" id="SSF52172">
    <property type="entry name" value="CheY-like"/>
    <property type="match status" value="1"/>
</dbReference>
<dbReference type="Pfam" id="PF03861">
    <property type="entry name" value="ANTAR"/>
    <property type="match status" value="1"/>
</dbReference>
<evidence type="ECO:0000256" key="1">
    <source>
        <dbReference type="SAM" id="MobiDB-lite"/>
    </source>
</evidence>
<feature type="compositionally biased region" description="Basic and acidic residues" evidence="1">
    <location>
        <begin position="34"/>
        <end position="45"/>
    </location>
</feature>
<dbReference type="InterPro" id="IPR005561">
    <property type="entry name" value="ANTAR"/>
</dbReference>
<dbReference type="Pfam" id="PF21332">
    <property type="entry name" value="AmiR_N"/>
    <property type="match status" value="1"/>
</dbReference>
<dbReference type="PROSITE" id="PS50921">
    <property type="entry name" value="ANTAR"/>
    <property type="match status" value="1"/>
</dbReference>
<dbReference type="EMBL" id="QFBC01000024">
    <property type="protein sequence ID" value="PWE52519.1"/>
    <property type="molecule type" value="Genomic_DNA"/>
</dbReference>
<comment type="caution">
    <text evidence="3">The sequence shown here is derived from an EMBL/GenBank/DDBJ whole genome shotgun (WGS) entry which is preliminary data.</text>
</comment>
<proteinExistence type="predicted"/>
<keyword evidence="4" id="KW-1185">Reference proteome</keyword>
<dbReference type="Proteomes" id="UP000245252">
    <property type="component" value="Unassembled WGS sequence"/>
</dbReference>
<dbReference type="OrthoDB" id="7366028at2"/>
<feature type="region of interest" description="Disordered" evidence="1">
    <location>
        <begin position="1"/>
        <end position="45"/>
    </location>
</feature>
<organism evidence="3 4">
    <name type="scientific">Metarhizobium album</name>
    <dbReference type="NCBI Taxonomy" id="2182425"/>
    <lineage>
        <taxon>Bacteria</taxon>
        <taxon>Pseudomonadati</taxon>
        <taxon>Pseudomonadota</taxon>
        <taxon>Alphaproteobacteria</taxon>
        <taxon>Hyphomicrobiales</taxon>
        <taxon>Rhizobiaceae</taxon>
        <taxon>Metarhizobium</taxon>
    </lineage>
</organism>
<evidence type="ECO:0000313" key="4">
    <source>
        <dbReference type="Proteomes" id="UP000245252"/>
    </source>
</evidence>
<dbReference type="RefSeq" id="WP_109462033.1">
    <property type="nucleotide sequence ID" value="NZ_QFBC01000024.1"/>
</dbReference>
<dbReference type="SMART" id="SM01012">
    <property type="entry name" value="ANTAR"/>
    <property type="match status" value="1"/>
</dbReference>
<reference evidence="3 4" key="1">
    <citation type="submission" date="2018-05" db="EMBL/GenBank/DDBJ databases">
        <title>The draft genome of strain NS-104.</title>
        <authorList>
            <person name="Hang P."/>
            <person name="Jiang J."/>
        </authorList>
    </citation>
    <scope>NUCLEOTIDE SEQUENCE [LARGE SCALE GENOMIC DNA]</scope>
    <source>
        <strain evidence="3 4">NS-104</strain>
    </source>
</reference>
<dbReference type="AlphaFoldDB" id="A0A2U2DGT7"/>
<feature type="domain" description="ANTAR" evidence="2">
    <location>
        <begin position="166"/>
        <end position="227"/>
    </location>
</feature>
<feature type="compositionally biased region" description="Basic and acidic residues" evidence="1">
    <location>
        <begin position="9"/>
        <end position="25"/>
    </location>
</feature>
<evidence type="ECO:0000313" key="3">
    <source>
        <dbReference type="EMBL" id="PWE52519.1"/>
    </source>
</evidence>
<name>A0A2U2DGT7_9HYPH</name>
<protein>
    <submittedName>
        <fullName evidence="3">ANTAR domain-containing protein</fullName>
    </submittedName>
</protein>
<evidence type="ECO:0000259" key="2">
    <source>
        <dbReference type="PROSITE" id="PS50921"/>
    </source>
</evidence>
<dbReference type="Gene3D" id="1.10.10.10">
    <property type="entry name" value="Winged helix-like DNA-binding domain superfamily/Winged helix DNA-binding domain"/>
    <property type="match status" value="1"/>
</dbReference>
<dbReference type="Gene3D" id="3.40.50.2300">
    <property type="match status" value="1"/>
</dbReference>
<dbReference type="InterPro" id="IPR049021">
    <property type="entry name" value="AmiR_N"/>
</dbReference>
<dbReference type="GO" id="GO:0003723">
    <property type="term" value="F:RNA binding"/>
    <property type="evidence" value="ECO:0007669"/>
    <property type="project" value="InterPro"/>
</dbReference>
<gene>
    <name evidence="3" type="ORF">DEM27_30605</name>
</gene>
<dbReference type="InterPro" id="IPR036388">
    <property type="entry name" value="WH-like_DNA-bd_sf"/>
</dbReference>